<evidence type="ECO:0000256" key="1">
    <source>
        <dbReference type="SAM" id="MobiDB-lite"/>
    </source>
</evidence>
<dbReference type="AlphaFoldDB" id="E3L3S2"/>
<dbReference type="PANTHER" id="PTHR33246">
    <property type="entry name" value="CCHC-TYPE DOMAIN-CONTAINING PROTEIN"/>
    <property type="match status" value="1"/>
</dbReference>
<reference evidence="3" key="2">
    <citation type="journal article" date="2011" name="Proc. Natl. Acad. Sci. U.S.A.">
        <title>Obligate biotrophy features unraveled by the genomic analysis of rust fungi.</title>
        <authorList>
            <person name="Duplessis S."/>
            <person name="Cuomo C.A."/>
            <person name="Lin Y.-C."/>
            <person name="Aerts A."/>
            <person name="Tisserant E."/>
            <person name="Veneault-Fourrey C."/>
            <person name="Joly D.L."/>
            <person name="Hacquard S."/>
            <person name="Amselem J."/>
            <person name="Cantarel B.L."/>
            <person name="Chiu R."/>
            <person name="Coutinho P.M."/>
            <person name="Feau N."/>
            <person name="Field M."/>
            <person name="Frey P."/>
            <person name="Gelhaye E."/>
            <person name="Goldberg J."/>
            <person name="Grabherr M.G."/>
            <person name="Kodira C.D."/>
            <person name="Kohler A."/>
            <person name="Kuees U."/>
            <person name="Lindquist E.A."/>
            <person name="Lucas S.M."/>
            <person name="Mago R."/>
            <person name="Mauceli E."/>
            <person name="Morin E."/>
            <person name="Murat C."/>
            <person name="Pangilinan J.L."/>
            <person name="Park R."/>
            <person name="Pearson M."/>
            <person name="Quesneville H."/>
            <person name="Rouhier N."/>
            <person name="Sakthikumar S."/>
            <person name="Salamov A.A."/>
            <person name="Schmutz J."/>
            <person name="Selles B."/>
            <person name="Shapiro H."/>
            <person name="Tanguay P."/>
            <person name="Tuskan G.A."/>
            <person name="Henrissat B."/>
            <person name="Van de Peer Y."/>
            <person name="Rouze P."/>
            <person name="Ellis J.G."/>
            <person name="Dodds P.N."/>
            <person name="Schein J.E."/>
            <person name="Zhong S."/>
            <person name="Hamelin R.C."/>
            <person name="Grigoriev I.V."/>
            <person name="Szabo L.J."/>
            <person name="Martin F."/>
        </authorList>
    </citation>
    <scope>NUCLEOTIDE SEQUENCE [LARGE SCALE GENOMIC DNA]</scope>
    <source>
        <strain evidence="3">CRL 75-36-700-3 / race SCCL</strain>
    </source>
</reference>
<dbReference type="OrthoDB" id="124484at2759"/>
<dbReference type="VEuPathDB" id="FungiDB:PGTG_16388"/>
<dbReference type="HOGENOM" id="CLU_032241_0_0_1"/>
<proteinExistence type="predicted"/>
<feature type="compositionally biased region" description="Polar residues" evidence="1">
    <location>
        <begin position="387"/>
        <end position="404"/>
    </location>
</feature>
<dbReference type="InParanoid" id="E3L3S2"/>
<feature type="region of interest" description="Disordered" evidence="1">
    <location>
        <begin position="1"/>
        <end position="108"/>
    </location>
</feature>
<feature type="compositionally biased region" description="Polar residues" evidence="1">
    <location>
        <begin position="340"/>
        <end position="358"/>
    </location>
</feature>
<gene>
    <name evidence="2" type="ORF">PGTG_16388</name>
</gene>
<evidence type="ECO:0000313" key="3">
    <source>
        <dbReference type="Proteomes" id="UP000008783"/>
    </source>
</evidence>
<dbReference type="GeneID" id="10528859"/>
<feature type="compositionally biased region" description="Polar residues" evidence="1">
    <location>
        <begin position="8"/>
        <end position="35"/>
    </location>
</feature>
<feature type="region of interest" description="Disordered" evidence="1">
    <location>
        <begin position="340"/>
        <end position="421"/>
    </location>
</feature>
<feature type="compositionally biased region" description="Basic and acidic residues" evidence="1">
    <location>
        <begin position="48"/>
        <end position="77"/>
    </location>
</feature>
<name>E3L3S2_PUCGT</name>
<dbReference type="RefSeq" id="XP_003335616.2">
    <property type="nucleotide sequence ID" value="XM_003335568.2"/>
</dbReference>
<reference key="1">
    <citation type="submission" date="2007-01" db="EMBL/GenBank/DDBJ databases">
        <title>The Genome Sequence of Puccinia graminis f. sp. tritici Strain CRL 75-36-700-3.</title>
        <authorList>
            <consortium name="The Broad Institute Genome Sequencing Platform"/>
            <person name="Birren B."/>
            <person name="Lander E."/>
            <person name="Galagan J."/>
            <person name="Nusbaum C."/>
            <person name="Devon K."/>
            <person name="Cuomo C."/>
            <person name="Jaffe D."/>
            <person name="Butler J."/>
            <person name="Alvarez P."/>
            <person name="Gnerre S."/>
            <person name="Grabherr M."/>
            <person name="Mauceli E."/>
            <person name="Brockman W."/>
            <person name="Young S."/>
            <person name="LaButti K."/>
            <person name="Sykes S."/>
            <person name="DeCaprio D."/>
            <person name="Crawford M."/>
            <person name="Koehrsen M."/>
            <person name="Engels R."/>
            <person name="Montgomery P."/>
            <person name="Pearson M."/>
            <person name="Howarth C."/>
            <person name="Larson L."/>
            <person name="White J."/>
            <person name="Zeng Q."/>
            <person name="Kodira C."/>
            <person name="Yandava C."/>
            <person name="Alvarado L."/>
            <person name="O'Leary S."/>
            <person name="Szabo L."/>
            <person name="Dean R."/>
            <person name="Schein J."/>
        </authorList>
    </citation>
    <scope>NUCLEOTIDE SEQUENCE</scope>
    <source>
        <strain>CRL 75-36-700-3</strain>
    </source>
</reference>
<dbReference type="EMBL" id="DS178343">
    <property type="protein sequence ID" value="EFP91197.2"/>
    <property type="molecule type" value="Genomic_DNA"/>
</dbReference>
<feature type="region of interest" description="Disordered" evidence="1">
    <location>
        <begin position="264"/>
        <end position="304"/>
    </location>
</feature>
<feature type="compositionally biased region" description="Low complexity" evidence="1">
    <location>
        <begin position="371"/>
        <end position="386"/>
    </location>
</feature>
<keyword evidence="3" id="KW-1185">Reference proteome</keyword>
<dbReference type="Proteomes" id="UP000008783">
    <property type="component" value="Unassembled WGS sequence"/>
</dbReference>
<feature type="compositionally biased region" description="Low complexity" evidence="1">
    <location>
        <begin position="93"/>
        <end position="105"/>
    </location>
</feature>
<accession>E3L3S2</accession>
<evidence type="ECO:0000313" key="2">
    <source>
        <dbReference type="EMBL" id="EFP91197.2"/>
    </source>
</evidence>
<sequence>MNLDPALATQSSDTEVPSTPVASQGLSTGSNNLNSARAKATRKRRTKREMEAYRVELAKQKEEKRLERERAKAEKERKKQGRKGSQTPGGHGSQSSQSSQSQSQSDSNAPFTIEDYELICSYLEVPENYSRLYGSGDQTDVGPRPLTKTAAYEMFAIYLNSNCNKRYKLTGAQLRQRIDRYKKKFAEAKKFAENTGAGIEEEHGVSTLRELLNEKCPCYERMDAIFGAKPNVTPCMQYDSVDGSNLYGDSDGSSPEVIYSGWEESQQDTEDGSMRSGEEASMCGADERHREDTTMGNGDETSIAGAQRIPDSDEELPADLVEHNLSGVDPAERGMASLQVSPSANPVDLDQQNPSTSLAPPGSNPARARSRVVSSSSNRSAGGSNAENTPNSNPRLRNVLTGNNEGPPRPPSQGSQAKSTLAGAFERTTDSKLGQFERQVDRQMSWEREKFGLQKEKDLLDHQRLADLEEARDARAAQREEARWQRELERDERRFDREYQRDCDRLNWEKEKFNCERRERMGRLQLLNLWTTQGKSVEEIERMMKLV</sequence>
<dbReference type="PANTHER" id="PTHR33246:SF51">
    <property type="entry name" value="MYB_SANT-LIKE DOMAIN-CONTAINING PROTEIN"/>
    <property type="match status" value="1"/>
</dbReference>
<dbReference type="KEGG" id="pgr:PGTG_16388"/>
<organism evidence="2 3">
    <name type="scientific">Puccinia graminis f. sp. tritici (strain CRL 75-36-700-3 / race SCCL)</name>
    <name type="common">Black stem rust fungus</name>
    <dbReference type="NCBI Taxonomy" id="418459"/>
    <lineage>
        <taxon>Eukaryota</taxon>
        <taxon>Fungi</taxon>
        <taxon>Dikarya</taxon>
        <taxon>Basidiomycota</taxon>
        <taxon>Pucciniomycotina</taxon>
        <taxon>Pucciniomycetes</taxon>
        <taxon>Pucciniales</taxon>
        <taxon>Pucciniaceae</taxon>
        <taxon>Puccinia</taxon>
    </lineage>
</organism>
<protein>
    <submittedName>
        <fullName evidence="2">Uncharacterized protein</fullName>
    </submittedName>
</protein>